<comment type="caution">
    <text evidence="2">The sequence shown here is derived from an EMBL/GenBank/DDBJ whole genome shotgun (WGS) entry which is preliminary data.</text>
</comment>
<dbReference type="EMBL" id="JARKIF010000015">
    <property type="protein sequence ID" value="KAJ7622085.1"/>
    <property type="molecule type" value="Genomic_DNA"/>
</dbReference>
<name>A0AAD7BIB4_9AGAR</name>
<evidence type="ECO:0000313" key="2">
    <source>
        <dbReference type="EMBL" id="KAJ7622085.1"/>
    </source>
</evidence>
<evidence type="ECO:0008006" key="4">
    <source>
        <dbReference type="Google" id="ProtNLM"/>
    </source>
</evidence>
<keyword evidence="3" id="KW-1185">Reference proteome</keyword>
<evidence type="ECO:0000313" key="3">
    <source>
        <dbReference type="Proteomes" id="UP001221142"/>
    </source>
</evidence>
<keyword evidence="1" id="KW-0732">Signal</keyword>
<evidence type="ECO:0000256" key="1">
    <source>
        <dbReference type="SAM" id="SignalP"/>
    </source>
</evidence>
<proteinExistence type="predicted"/>
<feature type="signal peptide" evidence="1">
    <location>
        <begin position="1"/>
        <end position="19"/>
    </location>
</feature>
<sequence>MAQFLSLLLALFVASASFASPLETRSTTSIKCDLDRAKFVVSVIETEIAVSKIDTSDPKTASAVSAANKGLTQVSDGVDAIADAIAKGQAPPDSGRDEVEAGLNATSSALAGIDSSSSSTRYAVAAALRRVRATIGEGDAVLRDCS</sequence>
<dbReference type="AlphaFoldDB" id="A0AAD7BIB4"/>
<accession>A0AAD7BIB4</accession>
<protein>
    <recommendedName>
        <fullName evidence="4">Cell wall protein</fullName>
    </recommendedName>
</protein>
<gene>
    <name evidence="2" type="ORF">FB45DRAFT_1090691</name>
</gene>
<organism evidence="2 3">
    <name type="scientific">Roridomyces roridus</name>
    <dbReference type="NCBI Taxonomy" id="1738132"/>
    <lineage>
        <taxon>Eukaryota</taxon>
        <taxon>Fungi</taxon>
        <taxon>Dikarya</taxon>
        <taxon>Basidiomycota</taxon>
        <taxon>Agaricomycotina</taxon>
        <taxon>Agaricomycetes</taxon>
        <taxon>Agaricomycetidae</taxon>
        <taxon>Agaricales</taxon>
        <taxon>Marasmiineae</taxon>
        <taxon>Mycenaceae</taxon>
        <taxon>Roridomyces</taxon>
    </lineage>
</organism>
<feature type="chain" id="PRO_5042075576" description="Cell wall protein" evidence="1">
    <location>
        <begin position="20"/>
        <end position="146"/>
    </location>
</feature>
<dbReference type="Proteomes" id="UP001221142">
    <property type="component" value="Unassembled WGS sequence"/>
</dbReference>
<reference evidence="2" key="1">
    <citation type="submission" date="2023-03" db="EMBL/GenBank/DDBJ databases">
        <title>Massive genome expansion in bonnet fungi (Mycena s.s.) driven by repeated elements and novel gene families across ecological guilds.</title>
        <authorList>
            <consortium name="Lawrence Berkeley National Laboratory"/>
            <person name="Harder C.B."/>
            <person name="Miyauchi S."/>
            <person name="Viragh M."/>
            <person name="Kuo A."/>
            <person name="Thoen E."/>
            <person name="Andreopoulos B."/>
            <person name="Lu D."/>
            <person name="Skrede I."/>
            <person name="Drula E."/>
            <person name="Henrissat B."/>
            <person name="Morin E."/>
            <person name="Kohler A."/>
            <person name="Barry K."/>
            <person name="LaButti K."/>
            <person name="Morin E."/>
            <person name="Salamov A."/>
            <person name="Lipzen A."/>
            <person name="Mereny Z."/>
            <person name="Hegedus B."/>
            <person name="Baldrian P."/>
            <person name="Stursova M."/>
            <person name="Weitz H."/>
            <person name="Taylor A."/>
            <person name="Grigoriev I.V."/>
            <person name="Nagy L.G."/>
            <person name="Martin F."/>
            <person name="Kauserud H."/>
        </authorList>
    </citation>
    <scope>NUCLEOTIDE SEQUENCE</scope>
    <source>
        <strain evidence="2">9284</strain>
    </source>
</reference>